<accession>A0AAI9DC08</accession>
<feature type="transmembrane region" description="Helical" evidence="1">
    <location>
        <begin position="12"/>
        <end position="34"/>
    </location>
</feature>
<keyword evidence="1" id="KW-1133">Transmembrane helix</keyword>
<dbReference type="EMBL" id="ABMABF030000006">
    <property type="protein sequence ID" value="EMJ5134350.1"/>
    <property type="molecule type" value="Genomic_DNA"/>
</dbReference>
<name>A0AAI9DC08_PROST</name>
<comment type="caution">
    <text evidence="2">The sequence shown here is derived from an EMBL/GenBank/DDBJ whole genome shotgun (WGS) entry which is preliminary data.</text>
</comment>
<evidence type="ECO:0000256" key="1">
    <source>
        <dbReference type="SAM" id="Phobius"/>
    </source>
</evidence>
<gene>
    <name evidence="2" type="ORF">RG298_002081</name>
</gene>
<keyword evidence="1" id="KW-0812">Transmembrane</keyword>
<protein>
    <submittedName>
        <fullName evidence="2">Uncharacterized protein</fullName>
    </submittedName>
</protein>
<organism evidence="2">
    <name type="scientific">Providencia stuartii</name>
    <dbReference type="NCBI Taxonomy" id="588"/>
    <lineage>
        <taxon>Bacteria</taxon>
        <taxon>Pseudomonadati</taxon>
        <taxon>Pseudomonadota</taxon>
        <taxon>Gammaproteobacteria</taxon>
        <taxon>Enterobacterales</taxon>
        <taxon>Morganellaceae</taxon>
        <taxon>Providencia</taxon>
    </lineage>
</organism>
<keyword evidence="1" id="KW-0472">Membrane</keyword>
<sequence length="145" mass="17168">MHSFVSIIMESLTLKLILGLVWTALSFFCGAYVGHKFNLYRDKRKEFNQAADDVYQKAITERKLLVDDCPTRYETIKEHDVLMLVRIASKRRKRHIWSAWQKHLAAKDKYTPGYIGRFNDELERPYDLSPIIKTIDQFIMAIERQ</sequence>
<proteinExistence type="predicted"/>
<dbReference type="AlphaFoldDB" id="A0AAI9DC08"/>
<evidence type="ECO:0000313" key="2">
    <source>
        <dbReference type="EMBL" id="EMJ5134350.1"/>
    </source>
</evidence>
<reference evidence="2" key="1">
    <citation type="submission" date="2024-02" db="EMBL/GenBank/DDBJ databases">
        <authorList>
            <consortium name="Clinical and Environmental Microbiology Branch: Whole genome sequencing antimicrobial resistance pathogens in the healthcare setting"/>
        </authorList>
    </citation>
    <scope>NUCLEOTIDE SEQUENCE</scope>
    <source>
        <strain evidence="2">2021GO-0154</strain>
    </source>
</reference>